<feature type="transmembrane region" description="Helical" evidence="5">
    <location>
        <begin position="30"/>
        <end position="50"/>
    </location>
</feature>
<name>A0A845BJY5_9NEIS</name>
<protein>
    <submittedName>
        <fullName evidence="6">LrgB family protein</fullName>
    </submittedName>
</protein>
<accession>A0A845BJY5</accession>
<feature type="transmembrane region" description="Helical" evidence="5">
    <location>
        <begin position="92"/>
        <end position="112"/>
    </location>
</feature>
<dbReference type="Proteomes" id="UP000467214">
    <property type="component" value="Unassembled WGS sequence"/>
</dbReference>
<dbReference type="PANTHER" id="PTHR30249">
    <property type="entry name" value="PUTATIVE SEROTONIN TRANSPORTER"/>
    <property type="match status" value="1"/>
</dbReference>
<organism evidence="6 7">
    <name type="scientific">Craterilacuibacter sinensis</name>
    <dbReference type="NCBI Taxonomy" id="2686017"/>
    <lineage>
        <taxon>Bacteria</taxon>
        <taxon>Pseudomonadati</taxon>
        <taxon>Pseudomonadota</taxon>
        <taxon>Betaproteobacteria</taxon>
        <taxon>Neisseriales</taxon>
        <taxon>Neisseriaceae</taxon>
        <taxon>Craterilacuibacter</taxon>
    </lineage>
</organism>
<feature type="transmembrane region" description="Helical" evidence="5">
    <location>
        <begin position="62"/>
        <end position="80"/>
    </location>
</feature>
<comment type="caution">
    <text evidence="6">The sequence shown here is derived from an EMBL/GenBank/DDBJ whole genome shotgun (WGS) entry which is preliminary data.</text>
</comment>
<feature type="transmembrane region" description="Helical" evidence="5">
    <location>
        <begin position="203"/>
        <end position="226"/>
    </location>
</feature>
<keyword evidence="4 5" id="KW-0472">Membrane</keyword>
<dbReference type="InterPro" id="IPR007300">
    <property type="entry name" value="CidB/LrgB"/>
</dbReference>
<proteinExistence type="predicted"/>
<dbReference type="PANTHER" id="PTHR30249:SF16">
    <property type="entry name" value="INNER MEMBRANE PROTEIN"/>
    <property type="match status" value="1"/>
</dbReference>
<dbReference type="EMBL" id="WSSB01000001">
    <property type="protein sequence ID" value="MXR35700.1"/>
    <property type="molecule type" value="Genomic_DNA"/>
</dbReference>
<dbReference type="AlphaFoldDB" id="A0A845BJY5"/>
<dbReference type="GO" id="GO:0016020">
    <property type="term" value="C:membrane"/>
    <property type="evidence" value="ECO:0007669"/>
    <property type="project" value="UniProtKB-SubCell"/>
</dbReference>
<evidence type="ECO:0000256" key="5">
    <source>
        <dbReference type="SAM" id="Phobius"/>
    </source>
</evidence>
<evidence type="ECO:0000256" key="3">
    <source>
        <dbReference type="ARBA" id="ARBA00022989"/>
    </source>
</evidence>
<keyword evidence="3 5" id="KW-1133">Transmembrane helix</keyword>
<keyword evidence="7" id="KW-1185">Reference proteome</keyword>
<sequence>MFALSSVLCLLVTLLLYVLVKCLHQRLKRWWSAPIFLVPVLLVSLLLLCDIPFAHYWQDTRYLTWLLGPATVAFAIPIYQQRALIRANWITLLAGVLTGIVVGVGSSVWLAHAFSLPEMVVRSLAPRSVSTPFALASAAHLGANPQLVAIFVVITGVVGMSLGELLLLLFRVRSPLARGALFGAAAHGAGTAKASEIGEEEGVVASLTMMLCGVAMVLLAPLIGLLL</sequence>
<dbReference type="Pfam" id="PF04172">
    <property type="entry name" value="LrgB"/>
    <property type="match status" value="1"/>
</dbReference>
<evidence type="ECO:0000256" key="1">
    <source>
        <dbReference type="ARBA" id="ARBA00004141"/>
    </source>
</evidence>
<evidence type="ECO:0000256" key="2">
    <source>
        <dbReference type="ARBA" id="ARBA00022692"/>
    </source>
</evidence>
<evidence type="ECO:0000313" key="7">
    <source>
        <dbReference type="Proteomes" id="UP000467214"/>
    </source>
</evidence>
<dbReference type="RefSeq" id="WP_160794370.1">
    <property type="nucleotide sequence ID" value="NZ_WSSB01000001.1"/>
</dbReference>
<reference evidence="6 7" key="1">
    <citation type="submission" date="2019-12" db="EMBL/GenBank/DDBJ databases">
        <title>Neisseriaceae gen. nov. sp. Genome sequencing and assembly.</title>
        <authorList>
            <person name="Liu Z."/>
            <person name="Li A."/>
        </authorList>
    </citation>
    <scope>NUCLEOTIDE SEQUENCE [LARGE SCALE GENOMIC DNA]</scope>
    <source>
        <strain evidence="6 7">B2N2-7</strain>
    </source>
</reference>
<comment type="subcellular location">
    <subcellularLocation>
        <location evidence="1">Membrane</location>
        <topology evidence="1">Multi-pass membrane protein</topology>
    </subcellularLocation>
</comment>
<keyword evidence="2 5" id="KW-0812">Transmembrane</keyword>
<feature type="transmembrane region" description="Helical" evidence="5">
    <location>
        <begin position="147"/>
        <end position="170"/>
    </location>
</feature>
<gene>
    <name evidence="6" type="ORF">GQF02_01655</name>
</gene>
<evidence type="ECO:0000313" key="6">
    <source>
        <dbReference type="EMBL" id="MXR35700.1"/>
    </source>
</evidence>
<evidence type="ECO:0000256" key="4">
    <source>
        <dbReference type="ARBA" id="ARBA00023136"/>
    </source>
</evidence>